<reference evidence="3" key="1">
    <citation type="journal article" date="2020" name="MBio">
        <title>Horizontal gene transfer to a defensive symbiont with a reduced genome amongst a multipartite beetle microbiome.</title>
        <authorList>
            <person name="Waterworth S.C."/>
            <person name="Florez L.V."/>
            <person name="Rees E.R."/>
            <person name="Hertweck C."/>
            <person name="Kaltenpoth M."/>
            <person name="Kwan J.C."/>
        </authorList>
    </citation>
    <scope>NUCLEOTIDE SEQUENCE [LARGE SCALE GENOMIC DNA]</scope>
</reference>
<feature type="region of interest" description="Disordered" evidence="1">
    <location>
        <begin position="51"/>
        <end position="78"/>
    </location>
</feature>
<protein>
    <submittedName>
        <fullName evidence="2">Uncharacterized protein</fullName>
    </submittedName>
</protein>
<accession>A0A7V8JNF8</accession>
<gene>
    <name evidence="2" type="ORF">GAK31_00950</name>
</gene>
<dbReference type="Proteomes" id="UP000487117">
    <property type="component" value="Unassembled WGS sequence"/>
</dbReference>
<feature type="region of interest" description="Disordered" evidence="1">
    <location>
        <begin position="115"/>
        <end position="135"/>
    </location>
</feature>
<evidence type="ECO:0000256" key="1">
    <source>
        <dbReference type="SAM" id="MobiDB-lite"/>
    </source>
</evidence>
<organism evidence="2 3">
    <name type="scientific">Stenotrophomonas maltophilia</name>
    <name type="common">Pseudomonas maltophilia</name>
    <name type="synonym">Xanthomonas maltophilia</name>
    <dbReference type="NCBI Taxonomy" id="40324"/>
    <lineage>
        <taxon>Bacteria</taxon>
        <taxon>Pseudomonadati</taxon>
        <taxon>Pseudomonadota</taxon>
        <taxon>Gammaproteobacteria</taxon>
        <taxon>Lysobacterales</taxon>
        <taxon>Lysobacteraceae</taxon>
        <taxon>Stenotrophomonas</taxon>
        <taxon>Stenotrophomonas maltophilia group</taxon>
    </lineage>
</organism>
<comment type="caution">
    <text evidence="2">The sequence shown here is derived from an EMBL/GenBank/DDBJ whole genome shotgun (WGS) entry which is preliminary data.</text>
</comment>
<sequence length="135" mass="14241">MNAIALRLILALALVIGGMATGWTVRGWRSDAVEAKRDAGDAKVAAENVAQARHDDAANQSGVAQVERERVARSTESGTEFKQITREVIRYVQANPAPDGCNLGDSGVRIWRAASAGKASAEPDDSAGANRPVSR</sequence>
<dbReference type="AlphaFoldDB" id="A0A7V8JNF8"/>
<evidence type="ECO:0000313" key="2">
    <source>
        <dbReference type="EMBL" id="KAF1017682.1"/>
    </source>
</evidence>
<dbReference type="EMBL" id="WNDS01000001">
    <property type="protein sequence ID" value="KAF1017682.1"/>
    <property type="molecule type" value="Genomic_DNA"/>
</dbReference>
<proteinExistence type="predicted"/>
<evidence type="ECO:0000313" key="3">
    <source>
        <dbReference type="Proteomes" id="UP000487117"/>
    </source>
</evidence>
<name>A0A7V8JNF8_STEMA</name>